<accession>A0A1H4KAQ5</accession>
<feature type="coiled-coil region" evidence="1">
    <location>
        <begin position="9"/>
        <end position="43"/>
    </location>
</feature>
<keyword evidence="1" id="KW-0175">Coiled coil</keyword>
<organism evidence="2 3">
    <name type="scientific">Nocardioides exalbidus</name>
    <dbReference type="NCBI Taxonomy" id="402596"/>
    <lineage>
        <taxon>Bacteria</taxon>
        <taxon>Bacillati</taxon>
        <taxon>Actinomycetota</taxon>
        <taxon>Actinomycetes</taxon>
        <taxon>Propionibacteriales</taxon>
        <taxon>Nocardioidaceae</taxon>
        <taxon>Nocardioides</taxon>
    </lineage>
</organism>
<keyword evidence="3" id="KW-1185">Reference proteome</keyword>
<feature type="coiled-coil region" evidence="1">
    <location>
        <begin position="81"/>
        <end position="115"/>
    </location>
</feature>
<dbReference type="STRING" id="402596.SAMN04489844_0501"/>
<evidence type="ECO:0000313" key="3">
    <source>
        <dbReference type="Proteomes" id="UP000198742"/>
    </source>
</evidence>
<gene>
    <name evidence="2" type="ORF">SAMN04489844_0501</name>
</gene>
<dbReference type="EMBL" id="FNRT01000002">
    <property type="protein sequence ID" value="SEB55336.1"/>
    <property type="molecule type" value="Genomic_DNA"/>
</dbReference>
<reference evidence="3" key="1">
    <citation type="submission" date="2016-10" db="EMBL/GenBank/DDBJ databases">
        <authorList>
            <person name="Varghese N."/>
            <person name="Submissions S."/>
        </authorList>
    </citation>
    <scope>NUCLEOTIDE SEQUENCE [LARGE SCALE GENOMIC DNA]</scope>
    <source>
        <strain evidence="3">DSM 22017</strain>
    </source>
</reference>
<protein>
    <submittedName>
        <fullName evidence="2">Uncharacterized protein</fullName>
    </submittedName>
</protein>
<dbReference type="OrthoDB" id="3540923at2"/>
<evidence type="ECO:0000256" key="1">
    <source>
        <dbReference type="SAM" id="Coils"/>
    </source>
</evidence>
<dbReference type="RefSeq" id="WP_090967706.1">
    <property type="nucleotide sequence ID" value="NZ_FNRT01000002.1"/>
</dbReference>
<dbReference type="AlphaFoldDB" id="A0A1H4KAQ5"/>
<dbReference type="Proteomes" id="UP000198742">
    <property type="component" value="Unassembled WGS sequence"/>
</dbReference>
<proteinExistence type="predicted"/>
<evidence type="ECO:0000313" key="2">
    <source>
        <dbReference type="EMBL" id="SEB55336.1"/>
    </source>
</evidence>
<name>A0A1H4KAQ5_9ACTN</name>
<sequence>MTTNGGTPALDALAELARQQAEKDGLEARLDVARTRLSAADDRAGTATMRLDSELDDVARLEQVSMTRILATLRGRRDQDLDRERAEAEAARWTAAEAEERRRAAEVEVDGIAARLASFGDLTARRVELLAQREAEVAADPSSRATAARLEEVATALGERAAEAVQVDEAVEAARVAAECLDRAARHLGSAGSWSTYDTFFGGGFFSDMAKYDNLDRAAVLMRQADGALGHLATELADVGMSSVGGIEVNQLTSFFDVWFDNIFSDWAVRDRIREASGRVERARAGVTQTLETLGGRRTTCLEASRRLAEEREELLGA</sequence>